<dbReference type="InterPro" id="IPR027277">
    <property type="entry name" value="NadC/ModD"/>
</dbReference>
<dbReference type="FunFam" id="3.20.20.70:FF:000030">
    <property type="entry name" value="Nicotinate-nucleotide pyrophosphorylase, carboxylating"/>
    <property type="match status" value="1"/>
</dbReference>
<dbReference type="Gene3D" id="3.90.1170.20">
    <property type="entry name" value="Quinolinate phosphoribosyl transferase, N-terminal domain"/>
    <property type="match status" value="1"/>
</dbReference>
<sequence>MLDRVFVRRKILEFLEEDIGYRDLTTDSLDVDKNVEGFFIAKQSGVVAGTVFVKEVFNVFGDVSFQSFKKEGDYIEKGEIIGLVYGNCKSILKGERVALNILQRLSGIATLTNLFIKELEGTKTKLLDTRKTTPGFRAFEKYAVKVGGGENHRFALYDMVMLKDNHIALVGSIKEAVKQVKSKVSPIVKVEVEVSNFDQLYEALETEADIIMLDNMTPTQVKEAVEIINGKKLVEVSGNITLENIKQYALSNPDFVSTGSVIHSAKWLDISLKLNTGGV</sequence>
<dbReference type="GO" id="GO:0004514">
    <property type="term" value="F:nicotinate-nucleotide diphosphorylase (carboxylating) activity"/>
    <property type="evidence" value="ECO:0007669"/>
    <property type="project" value="UniProtKB-EC"/>
</dbReference>
<evidence type="ECO:0000256" key="10">
    <source>
        <dbReference type="ARBA" id="ARBA00047445"/>
    </source>
</evidence>
<dbReference type="GO" id="GO:0009435">
    <property type="term" value="P:NAD+ biosynthetic process"/>
    <property type="evidence" value="ECO:0007669"/>
    <property type="project" value="UniProtKB-UniPathway"/>
</dbReference>
<evidence type="ECO:0000256" key="8">
    <source>
        <dbReference type="ARBA" id="ARBA00022679"/>
    </source>
</evidence>
<organism evidence="15 16">
    <name type="scientific">Sulfurihydrogenibium azorense (strain DSM 15241 / OCM 825 / Az-Fu1)</name>
    <dbReference type="NCBI Taxonomy" id="204536"/>
    <lineage>
        <taxon>Bacteria</taxon>
        <taxon>Pseudomonadati</taxon>
        <taxon>Aquificota</taxon>
        <taxon>Aquificia</taxon>
        <taxon>Aquificales</taxon>
        <taxon>Hydrogenothermaceae</taxon>
        <taxon>Sulfurihydrogenibium</taxon>
    </lineage>
</organism>
<comment type="function">
    <text evidence="1">Involved in the catabolism of quinolinic acid (QA).</text>
</comment>
<reference evidence="15 16" key="1">
    <citation type="journal article" date="2009" name="J. Bacteriol.">
        <title>Complete and draft genome sequences of six members of the Aquificales.</title>
        <authorList>
            <person name="Reysenbach A.L."/>
            <person name="Hamamura N."/>
            <person name="Podar M."/>
            <person name="Griffiths E."/>
            <person name="Ferreira S."/>
            <person name="Hochstein R."/>
            <person name="Heidelberg J."/>
            <person name="Johnson J."/>
            <person name="Mead D."/>
            <person name="Pohorille A."/>
            <person name="Sarmiento M."/>
            <person name="Schweighofer K."/>
            <person name="Seshadri R."/>
            <person name="Voytek M.A."/>
        </authorList>
    </citation>
    <scope>NUCLEOTIDE SEQUENCE [LARGE SCALE GENOMIC DNA]</scope>
    <source>
        <strain evidence="16">Az-Fu1 / DSM 15241 / OCM 825</strain>
    </source>
</reference>
<keyword evidence="16" id="KW-1185">Reference proteome</keyword>
<accession>C1DT30</accession>
<dbReference type="PANTHER" id="PTHR32179">
    <property type="entry name" value="NICOTINATE-NUCLEOTIDE PYROPHOSPHORYLASE [CARBOXYLATING]"/>
    <property type="match status" value="1"/>
</dbReference>
<dbReference type="AlphaFoldDB" id="C1DT30"/>
<evidence type="ECO:0000256" key="2">
    <source>
        <dbReference type="ARBA" id="ARBA00004893"/>
    </source>
</evidence>
<dbReference type="EC" id="2.4.2.19" evidence="5"/>
<comment type="catalytic activity">
    <reaction evidence="10">
        <text>nicotinate beta-D-ribonucleotide + CO2 + diphosphate = quinolinate + 5-phospho-alpha-D-ribose 1-diphosphate + 2 H(+)</text>
        <dbReference type="Rhea" id="RHEA:12733"/>
        <dbReference type="ChEBI" id="CHEBI:15378"/>
        <dbReference type="ChEBI" id="CHEBI:16526"/>
        <dbReference type="ChEBI" id="CHEBI:29959"/>
        <dbReference type="ChEBI" id="CHEBI:33019"/>
        <dbReference type="ChEBI" id="CHEBI:57502"/>
        <dbReference type="ChEBI" id="CHEBI:58017"/>
        <dbReference type="EC" id="2.4.2.19"/>
    </reaction>
</comment>
<proteinExistence type="inferred from homology"/>
<evidence type="ECO:0000256" key="5">
    <source>
        <dbReference type="ARBA" id="ARBA00011944"/>
    </source>
</evidence>
<evidence type="ECO:0000313" key="15">
    <source>
        <dbReference type="EMBL" id="ACN99375.1"/>
    </source>
</evidence>
<dbReference type="SUPFAM" id="SSF51690">
    <property type="entry name" value="Nicotinate/Quinolinate PRTase C-terminal domain-like"/>
    <property type="match status" value="1"/>
</dbReference>
<dbReference type="NCBIfam" id="TIGR00078">
    <property type="entry name" value="nadC"/>
    <property type="match status" value="1"/>
</dbReference>
<dbReference type="Pfam" id="PF01729">
    <property type="entry name" value="QRPTase_C"/>
    <property type="match status" value="1"/>
</dbReference>
<evidence type="ECO:0000256" key="11">
    <source>
        <dbReference type="ARBA" id="ARBA00069173"/>
    </source>
</evidence>
<dbReference type="InterPro" id="IPR013785">
    <property type="entry name" value="Aldolase_TIM"/>
</dbReference>
<dbReference type="InterPro" id="IPR036068">
    <property type="entry name" value="Nicotinate_pribotase-like_C"/>
</dbReference>
<dbReference type="HOGENOM" id="CLU_039622_0_1_0"/>
<evidence type="ECO:0000256" key="6">
    <source>
        <dbReference type="ARBA" id="ARBA00022642"/>
    </source>
</evidence>
<dbReference type="Gene3D" id="3.20.20.70">
    <property type="entry name" value="Aldolase class I"/>
    <property type="match status" value="1"/>
</dbReference>
<gene>
    <name evidence="15" type="primary">nadC</name>
    <name evidence="15" type="ordered locus">SULAZ_0272</name>
</gene>
<dbReference type="EMBL" id="CP001229">
    <property type="protein sequence ID" value="ACN99375.1"/>
    <property type="molecule type" value="Genomic_DNA"/>
</dbReference>
<dbReference type="CDD" id="cd01572">
    <property type="entry name" value="QPRTase"/>
    <property type="match status" value="1"/>
</dbReference>
<keyword evidence="6" id="KW-0662">Pyridine nucleotide biosynthesis</keyword>
<evidence type="ECO:0000259" key="13">
    <source>
        <dbReference type="Pfam" id="PF01729"/>
    </source>
</evidence>
<evidence type="ECO:0000256" key="7">
    <source>
        <dbReference type="ARBA" id="ARBA00022676"/>
    </source>
</evidence>
<keyword evidence="7 12" id="KW-0328">Glycosyltransferase</keyword>
<dbReference type="Proteomes" id="UP000001369">
    <property type="component" value="Chromosome"/>
</dbReference>
<comment type="pathway">
    <text evidence="2">Cofactor biosynthesis; NAD(+) biosynthesis; nicotinate D-ribonucleotide from quinolinate: step 1/1.</text>
</comment>
<dbReference type="GO" id="GO:0034213">
    <property type="term" value="P:quinolinate catabolic process"/>
    <property type="evidence" value="ECO:0007669"/>
    <property type="project" value="TreeGrafter"/>
</dbReference>
<evidence type="ECO:0000259" key="14">
    <source>
        <dbReference type="Pfam" id="PF02749"/>
    </source>
</evidence>
<dbReference type="eggNOG" id="COG0157">
    <property type="taxonomic scope" value="Bacteria"/>
</dbReference>
<dbReference type="SUPFAM" id="SSF54675">
    <property type="entry name" value="Nicotinate/Quinolinate PRTase N-terminal domain-like"/>
    <property type="match status" value="1"/>
</dbReference>
<dbReference type="InterPro" id="IPR004393">
    <property type="entry name" value="NadC"/>
</dbReference>
<dbReference type="InterPro" id="IPR002638">
    <property type="entry name" value="Quinolinate_PRibosylTrfase_C"/>
</dbReference>
<comment type="similarity">
    <text evidence="3 12">Belongs to the NadC/ModD family.</text>
</comment>
<dbReference type="GO" id="GO:0005737">
    <property type="term" value="C:cytoplasm"/>
    <property type="evidence" value="ECO:0007669"/>
    <property type="project" value="TreeGrafter"/>
</dbReference>
<evidence type="ECO:0000256" key="4">
    <source>
        <dbReference type="ARBA" id="ARBA00011218"/>
    </source>
</evidence>
<dbReference type="Pfam" id="PF02749">
    <property type="entry name" value="QRPTase_N"/>
    <property type="match status" value="1"/>
</dbReference>
<dbReference type="UniPathway" id="UPA00253">
    <property type="reaction ID" value="UER00331"/>
</dbReference>
<evidence type="ECO:0000313" key="16">
    <source>
        <dbReference type="Proteomes" id="UP000001369"/>
    </source>
</evidence>
<comment type="subunit">
    <text evidence="4">Hexamer formed by 3 homodimers.</text>
</comment>
<feature type="domain" description="Quinolinate phosphoribosyl transferase C-terminal" evidence="13">
    <location>
        <begin position="108"/>
        <end position="273"/>
    </location>
</feature>
<dbReference type="KEGG" id="saf:SULAZ_0272"/>
<dbReference type="STRING" id="204536.SULAZ_0272"/>
<dbReference type="FunFam" id="3.90.1170.20:FF:000001">
    <property type="entry name" value="Nicotinate-nucleotide diphosphorylase (Carboxylating)"/>
    <property type="match status" value="1"/>
</dbReference>
<evidence type="ECO:0000256" key="3">
    <source>
        <dbReference type="ARBA" id="ARBA00009400"/>
    </source>
</evidence>
<evidence type="ECO:0000256" key="9">
    <source>
        <dbReference type="ARBA" id="ARBA00033102"/>
    </source>
</evidence>
<dbReference type="PANTHER" id="PTHR32179:SF3">
    <property type="entry name" value="NICOTINATE-NUCLEOTIDE PYROPHOSPHORYLASE [CARBOXYLATING]"/>
    <property type="match status" value="1"/>
</dbReference>
<dbReference type="RefSeq" id="WP_012674693.1">
    <property type="nucleotide sequence ID" value="NC_012438.1"/>
</dbReference>
<dbReference type="PIRSF" id="PIRSF006250">
    <property type="entry name" value="NadC_ModD"/>
    <property type="match status" value="1"/>
</dbReference>
<dbReference type="InterPro" id="IPR022412">
    <property type="entry name" value="Quinolinate_PRibosylTrfase_N"/>
</dbReference>
<protein>
    <recommendedName>
        <fullName evidence="11">Probable nicotinate-nucleotide pyrophosphorylase [carboxylating]</fullName>
        <ecNumber evidence="5">2.4.2.19</ecNumber>
    </recommendedName>
    <alternativeName>
        <fullName evidence="9">Quinolinate phosphoribosyltransferase [decarboxylating]</fullName>
    </alternativeName>
</protein>
<dbReference type="InterPro" id="IPR037128">
    <property type="entry name" value="Quinolinate_PRibosylTase_N_sf"/>
</dbReference>
<name>C1DT30_SULAA</name>
<keyword evidence="8 12" id="KW-0808">Transferase</keyword>
<feature type="domain" description="Quinolinate phosphoribosyl transferase N-terminal" evidence="14">
    <location>
        <begin position="23"/>
        <end position="106"/>
    </location>
</feature>
<dbReference type="OrthoDB" id="9782546at2"/>
<evidence type="ECO:0000256" key="12">
    <source>
        <dbReference type="PIRNR" id="PIRNR006250"/>
    </source>
</evidence>
<evidence type="ECO:0000256" key="1">
    <source>
        <dbReference type="ARBA" id="ARBA00003237"/>
    </source>
</evidence>